<feature type="domain" description="CCHC-type" evidence="3">
    <location>
        <begin position="362"/>
        <end position="377"/>
    </location>
</feature>
<dbReference type="Gene3D" id="4.10.60.10">
    <property type="entry name" value="Zinc finger, CCHC-type"/>
    <property type="match status" value="1"/>
</dbReference>
<keyword evidence="1" id="KW-0479">Metal-binding</keyword>
<dbReference type="Proteomes" id="UP000887568">
    <property type="component" value="Unplaced"/>
</dbReference>
<evidence type="ECO:0000256" key="1">
    <source>
        <dbReference type="PROSITE-ProRule" id="PRU00047"/>
    </source>
</evidence>
<dbReference type="GeneID" id="119739066"/>
<dbReference type="SUPFAM" id="SSF57756">
    <property type="entry name" value="Retrovirus zinc finger-like domains"/>
    <property type="match status" value="1"/>
</dbReference>
<dbReference type="Pfam" id="PF14893">
    <property type="entry name" value="PNMA"/>
    <property type="match status" value="1"/>
</dbReference>
<dbReference type="InterPro" id="IPR026523">
    <property type="entry name" value="PNMA"/>
</dbReference>
<dbReference type="InterPro" id="IPR001878">
    <property type="entry name" value="Znf_CCHC"/>
</dbReference>
<reference evidence="4" key="1">
    <citation type="submission" date="2022-11" db="UniProtKB">
        <authorList>
            <consortium name="EnsemblMetazoa"/>
        </authorList>
    </citation>
    <scope>IDENTIFICATION</scope>
</reference>
<evidence type="ECO:0000313" key="5">
    <source>
        <dbReference type="Proteomes" id="UP000887568"/>
    </source>
</evidence>
<keyword evidence="1" id="KW-0863">Zinc-finger</keyword>
<dbReference type="InterPro" id="IPR036875">
    <property type="entry name" value="Znf_CCHC_sf"/>
</dbReference>
<feature type="compositionally biased region" description="Basic and acidic residues" evidence="2">
    <location>
        <begin position="326"/>
        <end position="337"/>
    </location>
</feature>
<dbReference type="OrthoDB" id="115435at2759"/>
<dbReference type="GO" id="GO:0008270">
    <property type="term" value="F:zinc ion binding"/>
    <property type="evidence" value="ECO:0007669"/>
    <property type="project" value="UniProtKB-KW"/>
</dbReference>
<protein>
    <recommendedName>
        <fullName evidence="3">CCHC-type domain-containing protein</fullName>
    </recommendedName>
</protein>
<dbReference type="EnsemblMetazoa" id="XM_038213902.1">
    <property type="protein sequence ID" value="XP_038069830.1"/>
    <property type="gene ID" value="LOC119739066"/>
</dbReference>
<dbReference type="PANTHER" id="PTHR23095">
    <property type="entry name" value="PARANEOPLASTIC ANTIGEN"/>
    <property type="match status" value="1"/>
</dbReference>
<dbReference type="PANTHER" id="PTHR23095:SF46">
    <property type="entry name" value="GAG PROTEIN"/>
    <property type="match status" value="1"/>
</dbReference>
<name>A0A914B0A4_PATMI</name>
<accession>A0A914B0A4</accession>
<keyword evidence="5" id="KW-1185">Reference proteome</keyword>
<dbReference type="InterPro" id="IPR048270">
    <property type="entry name" value="PNMA_C"/>
</dbReference>
<dbReference type="PROSITE" id="PS50158">
    <property type="entry name" value="ZF_CCHC"/>
    <property type="match status" value="1"/>
</dbReference>
<dbReference type="AlphaFoldDB" id="A0A914B0A4"/>
<proteinExistence type="predicted"/>
<dbReference type="RefSeq" id="XP_038069830.1">
    <property type="nucleotide sequence ID" value="XM_038213902.1"/>
</dbReference>
<sequence length="426" mass="47789">MASEAPSQVEITDWCKKEDIRPSHALLLKADGILTDTTEDILIALAKTVQHIMSVSRRERDVATQLLCEFEKEASDVVLPSSGEVSLKLGGRHVPLKINRLGVVVKNRVRIQDLVEKGLMLTTQEKKNANQLGEALARCTLNSSRKLRPFSGSKTPAKDEDVFDTWIELAKGQLDEEENDQEKRKRIREALRPPAANIISDLRRDQQAATSEDYLGALELAFGGTESATELHVLFHSSHQKQGETPSEYLTRLQDILRRLIRKGGVEKEKKDGLLLSQFIKGILYDEMLLVNLQLKEKVSQPPTYLQLLRMVRREEAEQMVKMSHRSVDAPKKEAKTFHQSAGSKEVGEKRKTPTNSRPNFCYKCGLEGHYKGKCPNEPDVEKVNSALIKFIHQGNGTGHLRGAAQKPKEQGPIPVVQLAQIFLLV</sequence>
<evidence type="ECO:0000259" key="3">
    <source>
        <dbReference type="PROSITE" id="PS50158"/>
    </source>
</evidence>
<dbReference type="GO" id="GO:0003676">
    <property type="term" value="F:nucleic acid binding"/>
    <property type="evidence" value="ECO:0007669"/>
    <property type="project" value="InterPro"/>
</dbReference>
<evidence type="ECO:0000313" key="4">
    <source>
        <dbReference type="EnsemblMetazoa" id="XP_038069830.1"/>
    </source>
</evidence>
<evidence type="ECO:0000256" key="2">
    <source>
        <dbReference type="SAM" id="MobiDB-lite"/>
    </source>
</evidence>
<feature type="region of interest" description="Disordered" evidence="2">
    <location>
        <begin position="323"/>
        <end position="355"/>
    </location>
</feature>
<keyword evidence="1" id="KW-0862">Zinc</keyword>
<organism evidence="4 5">
    <name type="scientific">Patiria miniata</name>
    <name type="common">Bat star</name>
    <name type="synonym">Asterina miniata</name>
    <dbReference type="NCBI Taxonomy" id="46514"/>
    <lineage>
        <taxon>Eukaryota</taxon>
        <taxon>Metazoa</taxon>
        <taxon>Echinodermata</taxon>
        <taxon>Eleutherozoa</taxon>
        <taxon>Asterozoa</taxon>
        <taxon>Asteroidea</taxon>
        <taxon>Valvatacea</taxon>
        <taxon>Valvatida</taxon>
        <taxon>Asterinidae</taxon>
        <taxon>Patiria</taxon>
    </lineage>
</organism>